<evidence type="ECO:0008006" key="3">
    <source>
        <dbReference type="Google" id="ProtNLM"/>
    </source>
</evidence>
<proteinExistence type="predicted"/>
<evidence type="ECO:0000313" key="1">
    <source>
        <dbReference type="EMBL" id="RKT67237.1"/>
    </source>
</evidence>
<protein>
    <recommendedName>
        <fullName evidence="3">DUF3291 domain-containing protein</fullName>
    </recommendedName>
</protein>
<accession>A0A495X094</accession>
<dbReference type="Proteomes" id="UP000272729">
    <property type="component" value="Unassembled WGS sequence"/>
</dbReference>
<name>A0A495X094_9PSEU</name>
<comment type="caution">
    <text evidence="1">The sequence shown here is derived from an EMBL/GenBank/DDBJ whole genome shotgun (WGS) entry which is preliminary data.</text>
</comment>
<sequence>MLRTGWQAGPASGGPVLVAVTDFHATRRRDLLAVARAGRSLANAWPSMPGAVGMWLWTMPLAGRSGSVSVWTSEDALKSFVRRPPHTQIVRRFANAGTLHTHRWWMPEFDRDQAWRTSREHLVPKK</sequence>
<reference evidence="1 2" key="1">
    <citation type="submission" date="2018-10" db="EMBL/GenBank/DDBJ databases">
        <title>Sequencing the genomes of 1000 actinobacteria strains.</title>
        <authorList>
            <person name="Klenk H.-P."/>
        </authorList>
    </citation>
    <scope>NUCLEOTIDE SEQUENCE [LARGE SCALE GENOMIC DNA]</scope>
    <source>
        <strain evidence="1 2">DSM 43911</strain>
    </source>
</reference>
<keyword evidence="2" id="KW-1185">Reference proteome</keyword>
<organism evidence="1 2">
    <name type="scientific">Saccharothrix variisporea</name>
    <dbReference type="NCBI Taxonomy" id="543527"/>
    <lineage>
        <taxon>Bacteria</taxon>
        <taxon>Bacillati</taxon>
        <taxon>Actinomycetota</taxon>
        <taxon>Actinomycetes</taxon>
        <taxon>Pseudonocardiales</taxon>
        <taxon>Pseudonocardiaceae</taxon>
        <taxon>Saccharothrix</taxon>
    </lineage>
</organism>
<dbReference type="InterPro" id="IPR011008">
    <property type="entry name" value="Dimeric_a/b-barrel"/>
</dbReference>
<gene>
    <name evidence="1" type="ORF">DFJ66_0409</name>
</gene>
<dbReference type="AlphaFoldDB" id="A0A495X094"/>
<dbReference type="OrthoDB" id="4550602at2"/>
<evidence type="ECO:0000313" key="2">
    <source>
        <dbReference type="Proteomes" id="UP000272729"/>
    </source>
</evidence>
<dbReference type="EMBL" id="RBXR01000001">
    <property type="protein sequence ID" value="RKT67237.1"/>
    <property type="molecule type" value="Genomic_DNA"/>
</dbReference>
<dbReference type="SUPFAM" id="SSF54909">
    <property type="entry name" value="Dimeric alpha+beta barrel"/>
    <property type="match status" value="1"/>
</dbReference>
<dbReference type="RefSeq" id="WP_121217384.1">
    <property type="nucleotide sequence ID" value="NZ_JBIUBA010000048.1"/>
</dbReference>